<dbReference type="Proteomes" id="UP000249146">
    <property type="component" value="Unassembled WGS sequence"/>
</dbReference>
<comment type="similarity">
    <text evidence="1 5">Belongs to the bacterial ribosomal protein bL32 family.</text>
</comment>
<dbReference type="InterPro" id="IPR044957">
    <property type="entry name" value="Ribosomal_bL32_bact"/>
</dbReference>
<reference evidence="7 11" key="2">
    <citation type="journal article" date="2017" name="FEMS Microbiol. Ecol.">
        <title>Reconstructed genomes of novel Dehalococcoides mccartyi strains from 1,2,3,4-tetrachlorodibenzo-p-dioxin-dechlorinating enrichment cultures reveal divergent reductive dehalogenase gene profiles.</title>
        <authorList>
            <person name="Dam H.T."/>
            <person name="Vollmers J."/>
            <person name="Kaster A.K."/>
            <person name="Haggblom M.M."/>
        </authorList>
    </citation>
    <scope>NUCLEOTIDE SEQUENCE [LARGE SCALE GENOMIC DNA]</scope>
    <source>
        <strain evidence="7 11">H1-3-2.001</strain>
    </source>
</reference>
<gene>
    <name evidence="5" type="primary">rpmF</name>
    <name evidence="9" type="ORF">C1G86_1165</name>
    <name evidence="8" type="ORF">C1G87_1130</name>
    <name evidence="7" type="ORF">CVH13_00373</name>
    <name evidence="6" type="ORF">Dm11a5_1102</name>
</gene>
<dbReference type="InterPro" id="IPR011332">
    <property type="entry name" value="Ribosomal_zn-bd"/>
</dbReference>
<dbReference type="Proteomes" id="UP000076394">
    <property type="component" value="Chromosome"/>
</dbReference>
<keyword evidence="2 5" id="KW-0689">Ribosomal protein</keyword>
<evidence type="ECO:0000256" key="2">
    <source>
        <dbReference type="ARBA" id="ARBA00022980"/>
    </source>
</evidence>
<accession>A0A142VAV7</accession>
<dbReference type="Proteomes" id="UP000248786">
    <property type="component" value="Unassembled WGS sequence"/>
</dbReference>
<dbReference type="Proteomes" id="UP000233649">
    <property type="component" value="Unassembled WGS sequence"/>
</dbReference>
<reference evidence="12 13" key="3">
    <citation type="submission" date="2018-05" db="EMBL/GenBank/DDBJ databases">
        <title>Draft genome sequences of Dehalococcoides mccartyi strains RC and KS.</title>
        <authorList>
            <person name="Higgins S.A."/>
            <person name="Padilla-Crespo E."/>
            <person name="Loeffler F.E."/>
        </authorList>
    </citation>
    <scope>NUCLEOTIDE SEQUENCE [LARGE SCALE GENOMIC DNA]</scope>
    <source>
        <strain evidence="9 12">KS</strain>
        <strain evidence="8 13">RC</strain>
    </source>
</reference>
<dbReference type="OMA" id="PHRVCPH"/>
<dbReference type="GO" id="GO:0015934">
    <property type="term" value="C:large ribosomal subunit"/>
    <property type="evidence" value="ECO:0007669"/>
    <property type="project" value="InterPro"/>
</dbReference>
<keyword evidence="3 5" id="KW-0687">Ribonucleoprotein</keyword>
<evidence type="ECO:0000256" key="1">
    <source>
        <dbReference type="ARBA" id="ARBA00008560"/>
    </source>
</evidence>
<evidence type="ECO:0000313" key="12">
    <source>
        <dbReference type="Proteomes" id="UP000248786"/>
    </source>
</evidence>
<evidence type="ECO:0000256" key="5">
    <source>
        <dbReference type="HAMAP-Rule" id="MF_00340"/>
    </source>
</evidence>
<dbReference type="SUPFAM" id="SSF57829">
    <property type="entry name" value="Zn-binding ribosomal proteins"/>
    <property type="match status" value="1"/>
</dbReference>
<dbReference type="EMBL" id="PHFD01000099">
    <property type="protein sequence ID" value="PKH47619.1"/>
    <property type="molecule type" value="Genomic_DNA"/>
</dbReference>
<dbReference type="PATRIC" id="fig|61435.13.peg.1126"/>
<dbReference type="InterPro" id="IPR002677">
    <property type="entry name" value="Ribosomal_bL32"/>
</dbReference>
<dbReference type="HAMAP" id="MF_00340">
    <property type="entry name" value="Ribosomal_bL32"/>
    <property type="match status" value="1"/>
</dbReference>
<evidence type="ECO:0000313" key="9">
    <source>
        <dbReference type="EMBL" id="RAL70278.1"/>
    </source>
</evidence>
<dbReference type="GO" id="GO:0003735">
    <property type="term" value="F:structural constituent of ribosome"/>
    <property type="evidence" value="ECO:0007669"/>
    <property type="project" value="InterPro"/>
</dbReference>
<evidence type="ECO:0000313" key="8">
    <source>
        <dbReference type="EMBL" id="RAL69151.1"/>
    </source>
</evidence>
<sequence length="72" mass="7843">MALPKRRLSHSRQGNHRAHVALTAPAVMECPQCNSPKLSHQACSVCGTYNGRTVIDMEAIAKKKADKSKGQQ</sequence>
<dbReference type="PANTHER" id="PTHR35534:SF1">
    <property type="entry name" value="LARGE RIBOSOMAL SUBUNIT PROTEIN BL32"/>
    <property type="match status" value="1"/>
</dbReference>
<dbReference type="PANTHER" id="PTHR35534">
    <property type="entry name" value="50S RIBOSOMAL PROTEIN L32"/>
    <property type="match status" value="1"/>
</dbReference>
<evidence type="ECO:0000313" key="11">
    <source>
        <dbReference type="Proteomes" id="UP000233649"/>
    </source>
</evidence>
<dbReference type="SMR" id="A0A142VAV7"/>
<dbReference type="NCBIfam" id="TIGR01031">
    <property type="entry name" value="rpmF_bact"/>
    <property type="match status" value="1"/>
</dbReference>
<name>A0A142VAV7_9CHLR</name>
<dbReference type="GO" id="GO:0006412">
    <property type="term" value="P:translation"/>
    <property type="evidence" value="ECO:0007669"/>
    <property type="project" value="UniProtKB-UniRule"/>
</dbReference>
<reference evidence="6 10" key="1">
    <citation type="submission" date="2015-03" db="EMBL/GenBank/DDBJ databases">
        <title>Genomic characterization of Dehalococcoides mccartyi strain 11a5, an unusal plasmid-containing chloroethene dechlorinator.</title>
        <authorList>
            <person name="Zhao S."/>
            <person name="Ding C."/>
            <person name="He J."/>
        </authorList>
    </citation>
    <scope>NUCLEOTIDE SEQUENCE [LARGE SCALE GENOMIC DNA]</scope>
    <source>
        <strain evidence="6 10">11a5</strain>
    </source>
</reference>
<evidence type="ECO:0000313" key="13">
    <source>
        <dbReference type="Proteomes" id="UP000249146"/>
    </source>
</evidence>
<dbReference type="EMBL" id="QGLD01000011">
    <property type="protein sequence ID" value="RAL70278.1"/>
    <property type="molecule type" value="Genomic_DNA"/>
</dbReference>
<evidence type="ECO:0000313" key="7">
    <source>
        <dbReference type="EMBL" id="PKH47619.1"/>
    </source>
</evidence>
<dbReference type="AlphaFoldDB" id="A0A142VAV7"/>
<organism evidence="6 10">
    <name type="scientific">Dehalococcoides mccartyi</name>
    <dbReference type="NCBI Taxonomy" id="61435"/>
    <lineage>
        <taxon>Bacteria</taxon>
        <taxon>Bacillati</taxon>
        <taxon>Chloroflexota</taxon>
        <taxon>Dehalococcoidia</taxon>
        <taxon>Dehalococcoidales</taxon>
        <taxon>Dehalococcoidaceae</taxon>
        <taxon>Dehalococcoides</taxon>
    </lineage>
</organism>
<dbReference type="EMBL" id="CP011127">
    <property type="protein sequence ID" value="AMU86928.1"/>
    <property type="molecule type" value="Genomic_DNA"/>
</dbReference>
<evidence type="ECO:0000313" key="6">
    <source>
        <dbReference type="EMBL" id="AMU86928.1"/>
    </source>
</evidence>
<protein>
    <recommendedName>
        <fullName evidence="4 5">Large ribosomal subunit protein bL32</fullName>
    </recommendedName>
</protein>
<dbReference type="OrthoDB" id="9812874at2"/>
<evidence type="ECO:0000256" key="3">
    <source>
        <dbReference type="ARBA" id="ARBA00023274"/>
    </source>
</evidence>
<dbReference type="EMBL" id="QGLC01000011">
    <property type="protein sequence ID" value="RAL69151.1"/>
    <property type="molecule type" value="Genomic_DNA"/>
</dbReference>
<proteinExistence type="inferred from homology"/>
<dbReference type="RefSeq" id="WP_011309633.1">
    <property type="nucleotide sequence ID" value="NZ_AP024514.1"/>
</dbReference>
<dbReference type="Pfam" id="PF01783">
    <property type="entry name" value="Ribosomal_L32p"/>
    <property type="match status" value="1"/>
</dbReference>
<evidence type="ECO:0000313" key="10">
    <source>
        <dbReference type="Proteomes" id="UP000076394"/>
    </source>
</evidence>
<evidence type="ECO:0000256" key="4">
    <source>
        <dbReference type="ARBA" id="ARBA00035178"/>
    </source>
</evidence>